<organism evidence="8 9">
    <name type="scientific">Salinibacillus xinjiangensis</name>
    <dbReference type="NCBI Taxonomy" id="1229268"/>
    <lineage>
        <taxon>Bacteria</taxon>
        <taxon>Bacillati</taxon>
        <taxon>Bacillota</taxon>
        <taxon>Bacilli</taxon>
        <taxon>Bacillales</taxon>
        <taxon>Bacillaceae</taxon>
        <taxon>Salinibacillus</taxon>
    </lineage>
</organism>
<dbReference type="Pfam" id="PF08281">
    <property type="entry name" value="Sigma70_r4_2"/>
    <property type="match status" value="1"/>
</dbReference>
<dbReference type="InterPro" id="IPR039425">
    <property type="entry name" value="RNA_pol_sigma-70-like"/>
</dbReference>
<evidence type="ECO:0000259" key="7">
    <source>
        <dbReference type="Pfam" id="PF08281"/>
    </source>
</evidence>
<dbReference type="GO" id="GO:0016987">
    <property type="term" value="F:sigma factor activity"/>
    <property type="evidence" value="ECO:0007669"/>
    <property type="project" value="UniProtKB-KW"/>
</dbReference>
<accession>A0A6G1XB47</accession>
<dbReference type="Pfam" id="PF04542">
    <property type="entry name" value="Sigma70_r2"/>
    <property type="match status" value="1"/>
</dbReference>
<dbReference type="Gene3D" id="1.10.10.10">
    <property type="entry name" value="Winged helix-like DNA-binding domain superfamily/Winged helix DNA-binding domain"/>
    <property type="match status" value="1"/>
</dbReference>
<reference evidence="8 9" key="1">
    <citation type="submission" date="2019-11" db="EMBL/GenBank/DDBJ databases">
        <authorList>
            <person name="Li J."/>
        </authorList>
    </citation>
    <scope>NUCLEOTIDE SEQUENCE [LARGE SCALE GENOMIC DNA]</scope>
    <source>
        <strain evidence="8 9">J4</strain>
    </source>
</reference>
<dbReference type="InterPro" id="IPR014304">
    <property type="entry name" value="RNA_pol_sigma-Z"/>
</dbReference>
<keyword evidence="3" id="KW-0731">Sigma factor</keyword>
<proteinExistence type="inferred from homology"/>
<dbReference type="CDD" id="cd06171">
    <property type="entry name" value="Sigma70_r4"/>
    <property type="match status" value="1"/>
</dbReference>
<dbReference type="SUPFAM" id="SSF88946">
    <property type="entry name" value="Sigma2 domain of RNA polymerase sigma factors"/>
    <property type="match status" value="1"/>
</dbReference>
<evidence type="ECO:0000259" key="6">
    <source>
        <dbReference type="Pfam" id="PF04542"/>
    </source>
</evidence>
<dbReference type="OrthoDB" id="9794508at2"/>
<dbReference type="InterPro" id="IPR013249">
    <property type="entry name" value="RNA_pol_sigma70_r4_t2"/>
</dbReference>
<keyword evidence="2" id="KW-0805">Transcription regulation</keyword>
<evidence type="ECO:0000313" key="8">
    <source>
        <dbReference type="EMBL" id="MRG88126.1"/>
    </source>
</evidence>
<sequence length="192" mass="22732">MEQLHFEDIWQSLREPLKQFIKSRLSNEQDAEDIIQEVFIKIHNHLPNLKEEEKLQAWVYQITRNTLIDFYRCRNTQKNIFEESKKETIRTFNDQHTEENINELVSSWLKDLTSRLPEKYQEALSLVEFQQISQKELASRLGLSPSGAKSRVQRGREKLKKALLECCHLEFDYAGNIIDYRINRGNCACAKT</sequence>
<dbReference type="InterPro" id="IPR036388">
    <property type="entry name" value="WH-like_DNA-bd_sf"/>
</dbReference>
<comment type="similarity">
    <text evidence="1">Belongs to the sigma-70 factor family. ECF subfamily.</text>
</comment>
<keyword evidence="9" id="KW-1185">Reference proteome</keyword>
<dbReference type="Gene3D" id="1.10.1740.10">
    <property type="match status" value="1"/>
</dbReference>
<comment type="caution">
    <text evidence="8">The sequence shown here is derived from an EMBL/GenBank/DDBJ whole genome shotgun (WGS) entry which is preliminary data.</text>
</comment>
<dbReference type="NCBIfam" id="TIGR02959">
    <property type="entry name" value="SigZ"/>
    <property type="match status" value="1"/>
</dbReference>
<dbReference type="NCBIfam" id="TIGR02937">
    <property type="entry name" value="sigma70-ECF"/>
    <property type="match status" value="1"/>
</dbReference>
<dbReference type="AlphaFoldDB" id="A0A6G1XB47"/>
<evidence type="ECO:0000256" key="5">
    <source>
        <dbReference type="NCBIfam" id="TIGR02959"/>
    </source>
</evidence>
<dbReference type="InterPro" id="IPR014284">
    <property type="entry name" value="RNA_pol_sigma-70_dom"/>
</dbReference>
<evidence type="ECO:0000256" key="4">
    <source>
        <dbReference type="ARBA" id="ARBA00023163"/>
    </source>
</evidence>
<dbReference type="GO" id="GO:0003677">
    <property type="term" value="F:DNA binding"/>
    <property type="evidence" value="ECO:0007669"/>
    <property type="project" value="InterPro"/>
</dbReference>
<dbReference type="PANTHER" id="PTHR43133:SF62">
    <property type="entry name" value="RNA POLYMERASE SIGMA FACTOR SIGZ"/>
    <property type="match status" value="1"/>
</dbReference>
<evidence type="ECO:0000256" key="2">
    <source>
        <dbReference type="ARBA" id="ARBA00023015"/>
    </source>
</evidence>
<feature type="domain" description="RNA polymerase sigma factor 70 region 4 type 2" evidence="7">
    <location>
        <begin position="109"/>
        <end position="159"/>
    </location>
</feature>
<dbReference type="PANTHER" id="PTHR43133">
    <property type="entry name" value="RNA POLYMERASE ECF-TYPE SIGMA FACTO"/>
    <property type="match status" value="1"/>
</dbReference>
<dbReference type="InterPro" id="IPR013324">
    <property type="entry name" value="RNA_pol_sigma_r3/r4-like"/>
</dbReference>
<dbReference type="NCBIfam" id="NF007215">
    <property type="entry name" value="PRK09637.1"/>
    <property type="match status" value="1"/>
</dbReference>
<evidence type="ECO:0000313" key="9">
    <source>
        <dbReference type="Proteomes" id="UP000480185"/>
    </source>
</evidence>
<dbReference type="SUPFAM" id="SSF88659">
    <property type="entry name" value="Sigma3 and sigma4 domains of RNA polymerase sigma factors"/>
    <property type="match status" value="1"/>
</dbReference>
<dbReference type="InterPro" id="IPR007627">
    <property type="entry name" value="RNA_pol_sigma70_r2"/>
</dbReference>
<dbReference type="RefSeq" id="WP_153730002.1">
    <property type="nucleotide sequence ID" value="NZ_WJNH01000016.1"/>
</dbReference>
<protein>
    <recommendedName>
        <fullName evidence="5">RNA polymerase sigma factor SigZ</fullName>
    </recommendedName>
</protein>
<dbReference type="InterPro" id="IPR013325">
    <property type="entry name" value="RNA_pol_sigma_r2"/>
</dbReference>
<dbReference type="Proteomes" id="UP000480185">
    <property type="component" value="Unassembled WGS sequence"/>
</dbReference>
<evidence type="ECO:0000256" key="3">
    <source>
        <dbReference type="ARBA" id="ARBA00023082"/>
    </source>
</evidence>
<dbReference type="EMBL" id="WJNH01000016">
    <property type="protein sequence ID" value="MRG88126.1"/>
    <property type="molecule type" value="Genomic_DNA"/>
</dbReference>
<gene>
    <name evidence="8" type="primary">sigZ</name>
    <name evidence="8" type="ORF">GH754_17865</name>
</gene>
<name>A0A6G1XB47_9BACI</name>
<dbReference type="GO" id="GO:0006352">
    <property type="term" value="P:DNA-templated transcription initiation"/>
    <property type="evidence" value="ECO:0007669"/>
    <property type="project" value="InterPro"/>
</dbReference>
<feature type="domain" description="RNA polymerase sigma-70 region 2" evidence="6">
    <location>
        <begin position="11"/>
        <end position="75"/>
    </location>
</feature>
<keyword evidence="4" id="KW-0804">Transcription</keyword>
<evidence type="ECO:0000256" key="1">
    <source>
        <dbReference type="ARBA" id="ARBA00010641"/>
    </source>
</evidence>